<accession>A0AAN7GYV0</accession>
<comment type="caution">
    <text evidence="2">The sequence shown here is derived from an EMBL/GenBank/DDBJ whole genome shotgun (WGS) entry which is preliminary data.</text>
</comment>
<dbReference type="Proteomes" id="UP001301958">
    <property type="component" value="Unassembled WGS sequence"/>
</dbReference>
<keyword evidence="3" id="KW-1185">Reference proteome</keyword>
<keyword evidence="1" id="KW-1133">Transmembrane helix</keyword>
<sequence length="268" mass="30633">MSSPTTAANRPPPGGLKIIHASLFRMGTKSFAQAYSLLNFSVHQGLLEDVTESPWTDLERAAEATWGSFLPLPLSYPPRGPFTRSDWDSGFGQKYDVATDLASPFVIELIKSYPEAKVVIVQRPFEKWWPSFKAEVLDKIGWYIIGIRAVQAMEKMMYGFFGAQVVKEIEEKKRMVYDEYFAEIRRIVPENQRLEYKMGDGWEPLCEFLGVPVPEGVDFPFANEKELHRVEVKKRKHKFYLRAAKVFGPWVVLGGAIVAGWKWSGQIY</sequence>
<dbReference type="PANTHER" id="PTHR36978">
    <property type="entry name" value="P-LOOP CONTAINING NUCLEOTIDE TRIPHOSPHATE HYDROLASE"/>
    <property type="match status" value="1"/>
</dbReference>
<dbReference type="InterPro" id="IPR027417">
    <property type="entry name" value="P-loop_NTPase"/>
</dbReference>
<dbReference type="SUPFAM" id="SSF52540">
    <property type="entry name" value="P-loop containing nucleoside triphosphate hydrolases"/>
    <property type="match status" value="1"/>
</dbReference>
<dbReference type="AlphaFoldDB" id="A0AAN7GYV0"/>
<evidence type="ECO:0000313" key="2">
    <source>
        <dbReference type="EMBL" id="KAK4225305.1"/>
    </source>
</evidence>
<evidence type="ECO:0008006" key="4">
    <source>
        <dbReference type="Google" id="ProtNLM"/>
    </source>
</evidence>
<dbReference type="InterPro" id="IPR040632">
    <property type="entry name" value="Sulfotransfer_4"/>
</dbReference>
<gene>
    <name evidence="2" type="ORF">QBC38DRAFT_531108</name>
</gene>
<reference evidence="2" key="1">
    <citation type="journal article" date="2023" name="Mol. Phylogenet. Evol.">
        <title>Genome-scale phylogeny and comparative genomics of the fungal order Sordariales.</title>
        <authorList>
            <person name="Hensen N."/>
            <person name="Bonometti L."/>
            <person name="Westerberg I."/>
            <person name="Brannstrom I.O."/>
            <person name="Guillou S."/>
            <person name="Cros-Aarteil S."/>
            <person name="Calhoun S."/>
            <person name="Haridas S."/>
            <person name="Kuo A."/>
            <person name="Mondo S."/>
            <person name="Pangilinan J."/>
            <person name="Riley R."/>
            <person name="LaButti K."/>
            <person name="Andreopoulos B."/>
            <person name="Lipzen A."/>
            <person name="Chen C."/>
            <person name="Yan M."/>
            <person name="Daum C."/>
            <person name="Ng V."/>
            <person name="Clum A."/>
            <person name="Steindorff A."/>
            <person name="Ohm R.A."/>
            <person name="Martin F."/>
            <person name="Silar P."/>
            <person name="Natvig D.O."/>
            <person name="Lalanne C."/>
            <person name="Gautier V."/>
            <person name="Ament-Velasquez S.L."/>
            <person name="Kruys A."/>
            <person name="Hutchinson M.I."/>
            <person name="Powell A.J."/>
            <person name="Barry K."/>
            <person name="Miller A.N."/>
            <person name="Grigoriev I.V."/>
            <person name="Debuchy R."/>
            <person name="Gladieux P."/>
            <person name="Hiltunen Thoren M."/>
            <person name="Johannesson H."/>
        </authorList>
    </citation>
    <scope>NUCLEOTIDE SEQUENCE</scope>
    <source>
        <strain evidence="2">CBS 990.96</strain>
    </source>
</reference>
<evidence type="ECO:0000313" key="3">
    <source>
        <dbReference type="Proteomes" id="UP001301958"/>
    </source>
</evidence>
<proteinExistence type="predicted"/>
<organism evidence="2 3">
    <name type="scientific">Podospora fimiseda</name>
    <dbReference type="NCBI Taxonomy" id="252190"/>
    <lineage>
        <taxon>Eukaryota</taxon>
        <taxon>Fungi</taxon>
        <taxon>Dikarya</taxon>
        <taxon>Ascomycota</taxon>
        <taxon>Pezizomycotina</taxon>
        <taxon>Sordariomycetes</taxon>
        <taxon>Sordariomycetidae</taxon>
        <taxon>Sordariales</taxon>
        <taxon>Podosporaceae</taxon>
        <taxon>Podospora</taxon>
    </lineage>
</organism>
<evidence type="ECO:0000256" key="1">
    <source>
        <dbReference type="SAM" id="Phobius"/>
    </source>
</evidence>
<dbReference type="EMBL" id="MU865370">
    <property type="protein sequence ID" value="KAK4225305.1"/>
    <property type="molecule type" value="Genomic_DNA"/>
</dbReference>
<feature type="transmembrane region" description="Helical" evidence="1">
    <location>
        <begin position="239"/>
        <end position="261"/>
    </location>
</feature>
<protein>
    <recommendedName>
        <fullName evidence="4">NAD dependent epimerase/dehydratase</fullName>
    </recommendedName>
</protein>
<reference evidence="2" key="2">
    <citation type="submission" date="2023-05" db="EMBL/GenBank/DDBJ databases">
        <authorList>
            <consortium name="Lawrence Berkeley National Laboratory"/>
            <person name="Steindorff A."/>
            <person name="Hensen N."/>
            <person name="Bonometti L."/>
            <person name="Westerberg I."/>
            <person name="Brannstrom I.O."/>
            <person name="Guillou S."/>
            <person name="Cros-Aarteil S."/>
            <person name="Calhoun S."/>
            <person name="Haridas S."/>
            <person name="Kuo A."/>
            <person name="Mondo S."/>
            <person name="Pangilinan J."/>
            <person name="Riley R."/>
            <person name="Labutti K."/>
            <person name="Andreopoulos B."/>
            <person name="Lipzen A."/>
            <person name="Chen C."/>
            <person name="Yanf M."/>
            <person name="Daum C."/>
            <person name="Ng V."/>
            <person name="Clum A."/>
            <person name="Ohm R."/>
            <person name="Martin F."/>
            <person name="Silar P."/>
            <person name="Natvig D."/>
            <person name="Lalanne C."/>
            <person name="Gautier V."/>
            <person name="Ament-Velasquez S.L."/>
            <person name="Kruys A."/>
            <person name="Hutchinson M.I."/>
            <person name="Powell A.J."/>
            <person name="Barry K."/>
            <person name="Miller A.N."/>
            <person name="Grigoriev I.V."/>
            <person name="Debuchy R."/>
            <person name="Gladieux P."/>
            <person name="Thoren M.H."/>
            <person name="Johannesson H."/>
        </authorList>
    </citation>
    <scope>NUCLEOTIDE SEQUENCE</scope>
    <source>
        <strain evidence="2">CBS 990.96</strain>
    </source>
</reference>
<dbReference type="Pfam" id="PF17784">
    <property type="entry name" value="Sulfotransfer_4"/>
    <property type="match status" value="1"/>
</dbReference>
<keyword evidence="1" id="KW-0812">Transmembrane</keyword>
<dbReference type="PANTHER" id="PTHR36978:SF4">
    <property type="entry name" value="P-LOOP CONTAINING NUCLEOSIDE TRIPHOSPHATE HYDROLASE PROTEIN"/>
    <property type="match status" value="1"/>
</dbReference>
<name>A0AAN7GYV0_9PEZI</name>
<keyword evidence="1" id="KW-0472">Membrane</keyword>
<dbReference type="Gene3D" id="3.40.50.300">
    <property type="entry name" value="P-loop containing nucleotide triphosphate hydrolases"/>
    <property type="match status" value="1"/>
</dbReference>